<reference evidence="1 2" key="1">
    <citation type="submission" date="2024-08" db="EMBL/GenBank/DDBJ databases">
        <authorList>
            <person name="Ishaq N."/>
        </authorList>
    </citation>
    <scope>NUCLEOTIDE SEQUENCE [LARGE SCALE GENOMIC DNA]</scope>
    <source>
        <strain evidence="1 2">DSM 18651</strain>
    </source>
</reference>
<protein>
    <recommendedName>
        <fullName evidence="3">PXPV repeat-containing protein</fullName>
    </recommendedName>
</protein>
<comment type="caution">
    <text evidence="1">The sequence shown here is derived from an EMBL/GenBank/DDBJ whole genome shotgun (WGS) entry which is preliminary data.</text>
</comment>
<name>A0ABV4P350_9GAMM</name>
<dbReference type="Proteomes" id="UP001569428">
    <property type="component" value="Unassembled WGS sequence"/>
</dbReference>
<proteinExistence type="predicted"/>
<evidence type="ECO:0000313" key="2">
    <source>
        <dbReference type="Proteomes" id="UP001569428"/>
    </source>
</evidence>
<sequence length="169" mass="19182">MIARYHRMPRAVTRLVATLLMSGALLGSIFSPQVEARGHFGGGGAHFNVGEHFNAFRPVPGGGFHGEFRAGEFERRFPNHPPFYPVRPLHPRHPPYPPPWRPRHWPYPGPAYWGVTAVGVGGWLYTLPPSCVRVTIGNVTYERCGTYWYEPHFVAGHIAYRHVPPPRRR</sequence>
<dbReference type="EMBL" id="JBGMEK010000033">
    <property type="protein sequence ID" value="MFA0812140.1"/>
    <property type="molecule type" value="Genomic_DNA"/>
</dbReference>
<gene>
    <name evidence="1" type="ORF">ACCI49_14585</name>
</gene>
<dbReference type="RefSeq" id="WP_371839766.1">
    <property type="nucleotide sequence ID" value="NZ_JBGMEK010000033.1"/>
</dbReference>
<evidence type="ECO:0008006" key="3">
    <source>
        <dbReference type="Google" id="ProtNLM"/>
    </source>
</evidence>
<evidence type="ECO:0000313" key="1">
    <source>
        <dbReference type="EMBL" id="MFA0812140.1"/>
    </source>
</evidence>
<keyword evidence="2" id="KW-1185">Reference proteome</keyword>
<accession>A0ABV4P350</accession>
<organism evidence="1 2">
    <name type="scientific">Microbulbifer epialgicus</name>
    <dbReference type="NCBI Taxonomy" id="393907"/>
    <lineage>
        <taxon>Bacteria</taxon>
        <taxon>Pseudomonadati</taxon>
        <taxon>Pseudomonadota</taxon>
        <taxon>Gammaproteobacteria</taxon>
        <taxon>Cellvibrionales</taxon>
        <taxon>Microbulbiferaceae</taxon>
        <taxon>Microbulbifer</taxon>
    </lineage>
</organism>